<reference evidence="1" key="1">
    <citation type="submission" date="2025-08" db="UniProtKB">
        <authorList>
            <consortium name="Ensembl"/>
        </authorList>
    </citation>
    <scope>IDENTIFICATION</scope>
</reference>
<evidence type="ECO:0000313" key="1">
    <source>
        <dbReference type="Ensembl" id="ENSMNEP00000033936.1"/>
    </source>
</evidence>
<sequence length="94" mass="10505">MGHTDERPQKSVPHSSCYYCSCRPKPPTVGIVKYTQNAGIGCHLRVSWVGEPLVLRVTQVGPSFHALHRSQHRQCGRRGEVSSLCTCRQSERTS</sequence>
<organism evidence="1 2">
    <name type="scientific">Macaca nemestrina</name>
    <name type="common">Pig-tailed macaque</name>
    <dbReference type="NCBI Taxonomy" id="9545"/>
    <lineage>
        <taxon>Eukaryota</taxon>
        <taxon>Metazoa</taxon>
        <taxon>Chordata</taxon>
        <taxon>Craniata</taxon>
        <taxon>Vertebrata</taxon>
        <taxon>Euteleostomi</taxon>
        <taxon>Mammalia</taxon>
        <taxon>Eutheria</taxon>
        <taxon>Euarchontoglires</taxon>
        <taxon>Primates</taxon>
        <taxon>Haplorrhini</taxon>
        <taxon>Catarrhini</taxon>
        <taxon>Cercopithecidae</taxon>
        <taxon>Cercopithecinae</taxon>
        <taxon>Macaca</taxon>
    </lineage>
</organism>
<dbReference type="Proteomes" id="UP000233120">
    <property type="component" value="Unassembled WGS sequence"/>
</dbReference>
<dbReference type="Bgee" id="ENSMNEG00000040189">
    <property type="expression patterns" value="Expressed in liver and 8 other cell types or tissues"/>
</dbReference>
<dbReference type="GeneTree" id="ENSGT00910000147792"/>
<accession>A0A2K6DDE1</accession>
<dbReference type="Ensembl" id="ENSMNET00000058383.1">
    <property type="protein sequence ID" value="ENSMNEP00000033936.1"/>
    <property type="gene ID" value="ENSMNEG00000040189.1"/>
</dbReference>
<name>A0A2K6DDE1_MACNE</name>
<evidence type="ECO:0000313" key="2">
    <source>
        <dbReference type="Proteomes" id="UP000233120"/>
    </source>
</evidence>
<proteinExistence type="predicted"/>
<reference evidence="1" key="2">
    <citation type="submission" date="2025-09" db="UniProtKB">
        <authorList>
            <consortium name="Ensembl"/>
        </authorList>
    </citation>
    <scope>IDENTIFICATION</scope>
</reference>
<dbReference type="OMA" id="IGCHLRV"/>
<protein>
    <submittedName>
        <fullName evidence="1">Uncharacterized protein</fullName>
    </submittedName>
</protein>
<dbReference type="AlphaFoldDB" id="A0A2K6DDE1"/>
<keyword evidence="2" id="KW-1185">Reference proteome</keyword>